<evidence type="ECO:0000256" key="3">
    <source>
        <dbReference type="SAM" id="Coils"/>
    </source>
</evidence>
<dbReference type="InterPro" id="IPR058625">
    <property type="entry name" value="MdtA-like_BSH"/>
</dbReference>
<evidence type="ECO:0000259" key="8">
    <source>
        <dbReference type="Pfam" id="PF25967"/>
    </source>
</evidence>
<dbReference type="PROSITE" id="PS51257">
    <property type="entry name" value="PROKAR_LIPOPROTEIN"/>
    <property type="match status" value="1"/>
</dbReference>
<reference evidence="9 10" key="1">
    <citation type="submission" date="2020-08" db="EMBL/GenBank/DDBJ databases">
        <title>Genomic Encyclopedia of Type Strains, Phase III (KMG-III): the genomes of soil and plant-associated and newly described type strains.</title>
        <authorList>
            <person name="Whitman W."/>
        </authorList>
    </citation>
    <scope>NUCLEOTIDE SEQUENCE [LARGE SCALE GENOMIC DNA]</scope>
    <source>
        <strain evidence="9 10">CECT 8897</strain>
    </source>
</reference>
<dbReference type="RefSeq" id="WP_183439443.1">
    <property type="nucleotide sequence ID" value="NZ_JACHXD010000001.1"/>
</dbReference>
<dbReference type="EMBL" id="JACHXD010000001">
    <property type="protein sequence ID" value="MBB3117512.1"/>
    <property type="molecule type" value="Genomic_DNA"/>
</dbReference>
<dbReference type="InterPro" id="IPR058624">
    <property type="entry name" value="MdtA-like_HH"/>
</dbReference>
<dbReference type="InterPro" id="IPR006143">
    <property type="entry name" value="RND_pump_MFP"/>
</dbReference>
<feature type="coiled-coil region" evidence="3">
    <location>
        <begin position="145"/>
        <end position="172"/>
    </location>
</feature>
<dbReference type="Pfam" id="PF25917">
    <property type="entry name" value="BSH_RND"/>
    <property type="match status" value="1"/>
</dbReference>
<comment type="subcellular location">
    <subcellularLocation>
        <location evidence="1">Cell envelope</location>
    </subcellularLocation>
</comment>
<dbReference type="InterPro" id="IPR058626">
    <property type="entry name" value="MdtA-like_b-barrel"/>
</dbReference>
<accession>A0A7W5B6M5</accession>
<dbReference type="SUPFAM" id="SSF111369">
    <property type="entry name" value="HlyD-like secretion proteins"/>
    <property type="match status" value="1"/>
</dbReference>
<dbReference type="Gene3D" id="1.10.287.470">
    <property type="entry name" value="Helix hairpin bin"/>
    <property type="match status" value="1"/>
</dbReference>
<evidence type="ECO:0000256" key="2">
    <source>
        <dbReference type="ARBA" id="ARBA00009477"/>
    </source>
</evidence>
<evidence type="ECO:0000259" key="7">
    <source>
        <dbReference type="Pfam" id="PF25944"/>
    </source>
</evidence>
<feature type="chain" id="PRO_5031028055" evidence="4">
    <location>
        <begin position="28"/>
        <end position="384"/>
    </location>
</feature>
<evidence type="ECO:0000259" key="6">
    <source>
        <dbReference type="Pfam" id="PF25917"/>
    </source>
</evidence>
<keyword evidence="4" id="KW-0732">Signal</keyword>
<comment type="similarity">
    <text evidence="2">Belongs to the membrane fusion protein (MFP) (TC 8.A.1) family.</text>
</comment>
<evidence type="ECO:0000313" key="10">
    <source>
        <dbReference type="Proteomes" id="UP000541535"/>
    </source>
</evidence>
<dbReference type="GO" id="GO:0022857">
    <property type="term" value="F:transmembrane transporter activity"/>
    <property type="evidence" value="ECO:0007669"/>
    <property type="project" value="InterPro"/>
</dbReference>
<evidence type="ECO:0000313" key="9">
    <source>
        <dbReference type="EMBL" id="MBB3117512.1"/>
    </source>
</evidence>
<dbReference type="PANTHER" id="PTHR30158">
    <property type="entry name" value="ACRA/E-RELATED COMPONENT OF DRUG EFFLUX TRANSPORTER"/>
    <property type="match status" value="1"/>
</dbReference>
<dbReference type="AlphaFoldDB" id="A0A7W5B6M5"/>
<dbReference type="Gene3D" id="2.40.30.170">
    <property type="match status" value="1"/>
</dbReference>
<dbReference type="Pfam" id="PF25944">
    <property type="entry name" value="Beta-barrel_RND"/>
    <property type="match status" value="1"/>
</dbReference>
<dbReference type="Proteomes" id="UP000541535">
    <property type="component" value="Unassembled WGS sequence"/>
</dbReference>
<evidence type="ECO:0000256" key="1">
    <source>
        <dbReference type="ARBA" id="ARBA00004196"/>
    </source>
</evidence>
<dbReference type="GO" id="GO:0046677">
    <property type="term" value="P:response to antibiotic"/>
    <property type="evidence" value="ECO:0007669"/>
    <property type="project" value="TreeGrafter"/>
</dbReference>
<dbReference type="Pfam" id="PF25876">
    <property type="entry name" value="HH_MFP_RND"/>
    <property type="match status" value="1"/>
</dbReference>
<name>A0A7W5B6M5_9BURK</name>
<feature type="signal peptide" evidence="4">
    <location>
        <begin position="1"/>
        <end position="27"/>
    </location>
</feature>
<dbReference type="PANTHER" id="PTHR30158:SF24">
    <property type="entry name" value="HLYD FAMILY SECRETION PROTEIN"/>
    <property type="match status" value="1"/>
</dbReference>
<dbReference type="GO" id="GO:0030313">
    <property type="term" value="C:cell envelope"/>
    <property type="evidence" value="ECO:0007669"/>
    <property type="project" value="UniProtKB-SubCell"/>
</dbReference>
<feature type="domain" description="Multidrug resistance protein MdtA-like C-terminal permuted SH3" evidence="8">
    <location>
        <begin position="301"/>
        <end position="360"/>
    </location>
</feature>
<sequence>MFKQRIAASAALLPLAALLSAALTACAPSGNAASGPPPLPVVGVAHPASALVGESLDYTGRVEPAQRVEVRSRVAGYLAAIKFRDGQVVKQGDPLFVIDQRPFLAARDRARAGLAQAKARQTLAAAQLQRLTRTQETGASSAEELDRARAEADGAQAAVLMAQAELRNAELELEFSTITAPISGKLSDRRIDVGNYVAGGAAQGAPLTTIVSLSPVRVTVDITEADFQRLRRQPRLPEQVQLQFDGAAAPLRADIDFIDNEASSKSGTVRVRASLPNLDHALLPGYFARVSIAAAEPQPRLTVPDAAIQSEPLRKLVLVVDAEGKVAPRAVQLGGLVGTQRVVLAGLGAQDQVIVSGAQRVKPGERVQLAPAAAGAKPVHGKGA</sequence>
<dbReference type="Gene3D" id="2.40.420.20">
    <property type="match status" value="1"/>
</dbReference>
<feature type="domain" description="Multidrug resistance protein MdtA-like alpha-helical hairpin" evidence="5">
    <location>
        <begin position="108"/>
        <end position="176"/>
    </location>
</feature>
<feature type="domain" description="Multidrug resistance protein MdtA-like beta-barrel" evidence="7">
    <location>
        <begin position="215"/>
        <end position="294"/>
    </location>
</feature>
<protein>
    <submittedName>
        <fullName evidence="9">Multidrug efflux system membrane fusion protein</fullName>
    </submittedName>
</protein>
<organism evidence="9 10">
    <name type="scientific">Pseudoduganella violacea</name>
    <dbReference type="NCBI Taxonomy" id="1715466"/>
    <lineage>
        <taxon>Bacteria</taxon>
        <taxon>Pseudomonadati</taxon>
        <taxon>Pseudomonadota</taxon>
        <taxon>Betaproteobacteria</taxon>
        <taxon>Burkholderiales</taxon>
        <taxon>Oxalobacteraceae</taxon>
        <taxon>Telluria group</taxon>
        <taxon>Pseudoduganella</taxon>
    </lineage>
</organism>
<keyword evidence="3" id="KW-0175">Coiled coil</keyword>
<proteinExistence type="inferred from homology"/>
<gene>
    <name evidence="9" type="ORF">FHS03_000531</name>
</gene>
<feature type="domain" description="Multidrug resistance protein MdtA-like barrel-sandwich hybrid" evidence="6">
    <location>
        <begin position="67"/>
        <end position="204"/>
    </location>
</feature>
<dbReference type="NCBIfam" id="TIGR01730">
    <property type="entry name" value="RND_mfp"/>
    <property type="match status" value="1"/>
</dbReference>
<dbReference type="Gene3D" id="2.40.50.100">
    <property type="match status" value="1"/>
</dbReference>
<evidence type="ECO:0000259" key="5">
    <source>
        <dbReference type="Pfam" id="PF25876"/>
    </source>
</evidence>
<dbReference type="Pfam" id="PF25967">
    <property type="entry name" value="RND-MFP_C"/>
    <property type="match status" value="1"/>
</dbReference>
<evidence type="ECO:0000256" key="4">
    <source>
        <dbReference type="SAM" id="SignalP"/>
    </source>
</evidence>
<comment type="caution">
    <text evidence="9">The sequence shown here is derived from an EMBL/GenBank/DDBJ whole genome shotgun (WGS) entry which is preliminary data.</text>
</comment>
<keyword evidence="10" id="KW-1185">Reference proteome</keyword>
<dbReference type="GO" id="GO:0005886">
    <property type="term" value="C:plasma membrane"/>
    <property type="evidence" value="ECO:0007669"/>
    <property type="project" value="TreeGrafter"/>
</dbReference>
<dbReference type="InterPro" id="IPR058627">
    <property type="entry name" value="MdtA-like_C"/>
</dbReference>